<evidence type="ECO:0008006" key="4">
    <source>
        <dbReference type="Google" id="ProtNLM"/>
    </source>
</evidence>
<evidence type="ECO:0000256" key="1">
    <source>
        <dbReference type="SAM" id="MobiDB-lite"/>
    </source>
</evidence>
<reference evidence="2 3" key="1">
    <citation type="submission" date="2023-08" db="EMBL/GenBank/DDBJ databases">
        <title>Black Yeasts Isolated from many extreme environments.</title>
        <authorList>
            <person name="Coleine C."/>
            <person name="Stajich J.E."/>
            <person name="Selbmann L."/>
        </authorList>
    </citation>
    <scope>NUCLEOTIDE SEQUENCE [LARGE SCALE GENOMIC DNA]</scope>
    <source>
        <strain evidence="2 3">CCFEE 536</strain>
    </source>
</reference>
<proteinExistence type="predicted"/>
<gene>
    <name evidence="2" type="ORF">LTR16_000645</name>
</gene>
<comment type="caution">
    <text evidence="2">The sequence shown here is derived from an EMBL/GenBank/DDBJ whole genome shotgun (WGS) entry which is preliminary data.</text>
</comment>
<dbReference type="InterPro" id="IPR021036">
    <property type="entry name" value="Ribosomal_mS45"/>
</dbReference>
<accession>A0ABR0LQY6</accession>
<feature type="region of interest" description="Disordered" evidence="1">
    <location>
        <begin position="243"/>
        <end position="273"/>
    </location>
</feature>
<evidence type="ECO:0000313" key="3">
    <source>
        <dbReference type="Proteomes" id="UP001357485"/>
    </source>
</evidence>
<feature type="region of interest" description="Disordered" evidence="1">
    <location>
        <begin position="36"/>
        <end position="88"/>
    </location>
</feature>
<feature type="compositionally biased region" description="Basic and acidic residues" evidence="1">
    <location>
        <begin position="40"/>
        <end position="52"/>
    </location>
</feature>
<feature type="compositionally biased region" description="Acidic residues" evidence="1">
    <location>
        <begin position="70"/>
        <end position="83"/>
    </location>
</feature>
<dbReference type="Pfam" id="PF12298">
    <property type="entry name" value="Bot1p"/>
    <property type="match status" value="1"/>
</dbReference>
<organism evidence="2 3">
    <name type="scientific">Cryomyces antarcticus</name>
    <dbReference type="NCBI Taxonomy" id="329879"/>
    <lineage>
        <taxon>Eukaryota</taxon>
        <taxon>Fungi</taxon>
        <taxon>Dikarya</taxon>
        <taxon>Ascomycota</taxon>
        <taxon>Pezizomycotina</taxon>
        <taxon>Dothideomycetes</taxon>
        <taxon>Dothideomycetes incertae sedis</taxon>
        <taxon>Cryomyces</taxon>
    </lineage>
</organism>
<dbReference type="PANTHER" id="PTHR28158">
    <property type="entry name" value="37S RIBOSOMAL PROTEIN S35, MITOCHONDRIAL"/>
    <property type="match status" value="1"/>
</dbReference>
<protein>
    <recommendedName>
        <fullName evidence="4">Eukaryotic mitochondrial regulator protein-domain-containing protein</fullName>
    </recommendedName>
</protein>
<dbReference type="EMBL" id="JAVRRA010016431">
    <property type="protein sequence ID" value="KAK5202028.1"/>
    <property type="molecule type" value="Genomic_DNA"/>
</dbReference>
<name>A0ABR0LQY6_9PEZI</name>
<dbReference type="PANTHER" id="PTHR28158:SF1">
    <property type="entry name" value="SMALL RIBOSOMAL SUBUNIT PROTEIN MS45"/>
    <property type="match status" value="1"/>
</dbReference>
<evidence type="ECO:0000313" key="2">
    <source>
        <dbReference type="EMBL" id="KAK5202028.1"/>
    </source>
</evidence>
<dbReference type="Proteomes" id="UP001357485">
    <property type="component" value="Unassembled WGS sequence"/>
</dbReference>
<keyword evidence="3" id="KW-1185">Reference proteome</keyword>
<sequence>MWAWLNGPGKVFHQPLPQSTNYLGAYDKFGRLIRGTTRARKSDEDKSAQARDGEEDDDALTELEKKPQENNEDEDSLPPETLEDLQPFPLNRDFRSQPVLSVELRDAIYNRVVRDGRSVKAVSAEFRVEMARVGAVVRLKAIEEQWIKEKKRLATPYQRAVLDMLPRTPYVLGRPVIHESINDLPVHQATRQQIFYPTSESRVFTREDAGKVFDATLLPADARIPHPELIEQEKWRLAGMPKGEREDMQAELDRKAAQRKAELERRRKHKEDTEFRTVPGRRWDFKFQDINANAVGQDERSLKGVGWRYGFPHEDRKRGQIKIPRNVN</sequence>